<dbReference type="Proteomes" id="UP001305606">
    <property type="component" value="Chromosome"/>
</dbReference>
<keyword evidence="2" id="KW-1133">Transmembrane helix</keyword>
<keyword evidence="2" id="KW-0472">Membrane</keyword>
<evidence type="ECO:0000313" key="3">
    <source>
        <dbReference type="EMBL" id="WNE97928.1"/>
    </source>
</evidence>
<keyword evidence="2" id="KW-0812">Transmembrane</keyword>
<dbReference type="RefSeq" id="WP_311036796.1">
    <property type="nucleotide sequence ID" value="NZ_CP117522.1"/>
</dbReference>
<evidence type="ECO:0008006" key="5">
    <source>
        <dbReference type="Google" id="ProtNLM"/>
    </source>
</evidence>
<dbReference type="EMBL" id="CP117522">
    <property type="protein sequence ID" value="WNE97928.1"/>
    <property type="molecule type" value="Genomic_DNA"/>
</dbReference>
<organism evidence="3 4">
    <name type="scientific">Streptomyces luomodiensis</name>
    <dbReference type="NCBI Taxonomy" id="3026192"/>
    <lineage>
        <taxon>Bacteria</taxon>
        <taxon>Bacillati</taxon>
        <taxon>Actinomycetota</taxon>
        <taxon>Actinomycetes</taxon>
        <taxon>Kitasatosporales</taxon>
        <taxon>Streptomycetaceae</taxon>
        <taxon>Streptomyces</taxon>
    </lineage>
</organism>
<name>A0ABY9UZI6_9ACTN</name>
<evidence type="ECO:0000313" key="4">
    <source>
        <dbReference type="Proteomes" id="UP001305606"/>
    </source>
</evidence>
<gene>
    <name evidence="3" type="ORF">PS467_22685</name>
</gene>
<accession>A0ABY9UZI6</accession>
<keyword evidence="4" id="KW-1185">Reference proteome</keyword>
<reference evidence="3 4" key="1">
    <citation type="submission" date="2023-02" db="EMBL/GenBank/DDBJ databases">
        <title>Streptomyces sp. SCA4-21 with antifungal activity against Fusarium oxysporum f. sp. cubense, Streptomyces sp. SCA2-17 with antifungal activity against Fusarium oxysporum f. sp. cubense.</title>
        <authorList>
            <person name="Qi D."/>
        </authorList>
    </citation>
    <scope>NUCLEOTIDE SEQUENCE [LARGE SCALE GENOMIC DNA]</scope>
    <source>
        <strain evidence="3 4">SCA4-21</strain>
    </source>
</reference>
<feature type="compositionally biased region" description="Gly residues" evidence="1">
    <location>
        <begin position="1"/>
        <end position="11"/>
    </location>
</feature>
<evidence type="ECO:0000256" key="1">
    <source>
        <dbReference type="SAM" id="MobiDB-lite"/>
    </source>
</evidence>
<feature type="region of interest" description="Disordered" evidence="1">
    <location>
        <begin position="79"/>
        <end position="123"/>
    </location>
</feature>
<feature type="transmembrane region" description="Helical" evidence="2">
    <location>
        <begin position="59"/>
        <end position="76"/>
    </location>
</feature>
<sequence length="299" mass="31158">MSLGDDGYGGDYEGHETRRGRGASPQGHLTRTRLPEGDGDPYGPPRRAPGRTGKPSRNLVTVVGVVVLLLAAIAFVNRGGDNNGDSDNGDTGGTGGTSTEARPTAPTGERPVEGKNNTTGIASGFAKSEQGAQSAAANYAVALGSDGMFKADRRKAIVNAIYAPDVAAAQLDELNNAFSNNKIFSNAGLDANGDAPDGMTFVSRVNPVGAKVEKFKDGEAQVAVWHSLLFGVAGEGSKNPVAESWYTDTFKLKWIKGDWKVTQYTQKTGPAPVGRDQAASSAEDMANAVQGFGGFTYAR</sequence>
<feature type="region of interest" description="Disordered" evidence="1">
    <location>
        <begin position="1"/>
        <end position="56"/>
    </location>
</feature>
<protein>
    <recommendedName>
        <fullName evidence="5">Integral membrane protein</fullName>
    </recommendedName>
</protein>
<proteinExistence type="predicted"/>
<evidence type="ECO:0000256" key="2">
    <source>
        <dbReference type="SAM" id="Phobius"/>
    </source>
</evidence>